<dbReference type="SUPFAM" id="SSF103481">
    <property type="entry name" value="Multidrug resistance efflux transporter EmrE"/>
    <property type="match status" value="2"/>
</dbReference>
<comment type="similarity">
    <text evidence="2 6">Belongs to the drug/metabolite transporter (DMT) superfamily. Plant drug/metabolite exporter (P-DME) (TC 2.A.7.4) family.</text>
</comment>
<feature type="transmembrane region" description="Helical" evidence="6">
    <location>
        <begin position="180"/>
        <end position="200"/>
    </location>
</feature>
<feature type="transmembrane region" description="Helical" evidence="6">
    <location>
        <begin position="138"/>
        <end position="156"/>
    </location>
</feature>
<dbReference type="InterPro" id="IPR037185">
    <property type="entry name" value="EmrE-like"/>
</dbReference>
<feature type="transmembrane region" description="Helical" evidence="6">
    <location>
        <begin position="104"/>
        <end position="126"/>
    </location>
</feature>
<dbReference type="GO" id="GO:0022857">
    <property type="term" value="F:transmembrane transporter activity"/>
    <property type="evidence" value="ECO:0007669"/>
    <property type="project" value="InterPro"/>
</dbReference>
<evidence type="ECO:0000313" key="8">
    <source>
        <dbReference type="EMBL" id="KAK9684132.1"/>
    </source>
</evidence>
<dbReference type="EMBL" id="JBDFQZ010000010">
    <property type="protein sequence ID" value="KAK9684132.1"/>
    <property type="molecule type" value="Genomic_DNA"/>
</dbReference>
<feature type="domain" description="EamA" evidence="7">
    <location>
        <begin position="18"/>
        <end position="154"/>
    </location>
</feature>
<comment type="subcellular location">
    <subcellularLocation>
        <location evidence="1 6">Membrane</location>
        <topology evidence="1 6">Multi-pass membrane protein</topology>
    </subcellularLocation>
</comment>
<feature type="transmembrane region" description="Helical" evidence="6">
    <location>
        <begin position="276"/>
        <end position="296"/>
    </location>
</feature>
<evidence type="ECO:0000256" key="3">
    <source>
        <dbReference type="ARBA" id="ARBA00022692"/>
    </source>
</evidence>
<protein>
    <recommendedName>
        <fullName evidence="6">WAT1-related protein</fullName>
    </recommendedName>
</protein>
<dbReference type="InterPro" id="IPR000620">
    <property type="entry name" value="EamA_dom"/>
</dbReference>
<dbReference type="InterPro" id="IPR030184">
    <property type="entry name" value="WAT1-related"/>
</dbReference>
<dbReference type="Pfam" id="PF00892">
    <property type="entry name" value="EamA"/>
    <property type="match status" value="2"/>
</dbReference>
<comment type="caution">
    <text evidence="8">The sequence shown here is derived from an EMBL/GenBank/DDBJ whole genome shotgun (WGS) entry which is preliminary data.</text>
</comment>
<feature type="transmembrane region" description="Helical" evidence="6">
    <location>
        <begin position="212"/>
        <end position="233"/>
    </location>
</feature>
<evidence type="ECO:0000256" key="1">
    <source>
        <dbReference type="ARBA" id="ARBA00004141"/>
    </source>
</evidence>
<evidence type="ECO:0000313" key="9">
    <source>
        <dbReference type="Proteomes" id="UP001443914"/>
    </source>
</evidence>
<gene>
    <name evidence="8" type="ORF">RND81_10G188600</name>
</gene>
<feature type="transmembrane region" description="Helical" evidence="6">
    <location>
        <begin position="75"/>
        <end position="98"/>
    </location>
</feature>
<sequence length="366" mass="39974">MGSISLMKRAAPYIAMIIVECVEVGLTTLSKAAMNNGMSNFVFIVYYNGLGTLILLLFYLYNIFRGKRVPITFSLLYKFILLGLIGICLLQICAYTGISYSSPTLAAAIGNLIPVFTFIFAVILRMEKLDIRYYSSQAKCLGTIIAISGAMVVTLYKGPALISLKPCASYNKLFAQSSNWALGGLLLVVTSLLSATGNILQTATAKECPDEIVLVFFYSLFGTLLSALASVFLEKDPNAWKLHNRIEIIAITFAALSTTVFRNTVVTWCLRERGPVFVATYKPLSIVIAIIMGLTFLKDNLYLGGVIGSVAIAAGFYAVIWGQAKEKDLVAANFGKSELISEHKVPLLRNADENIQEINQPSNMNC</sequence>
<evidence type="ECO:0000256" key="5">
    <source>
        <dbReference type="ARBA" id="ARBA00023136"/>
    </source>
</evidence>
<feature type="transmembrane region" description="Helical" evidence="6">
    <location>
        <begin position="245"/>
        <end position="264"/>
    </location>
</feature>
<accession>A0AAW1I6F4</accession>
<organism evidence="8 9">
    <name type="scientific">Saponaria officinalis</name>
    <name type="common">Common soapwort</name>
    <name type="synonym">Lychnis saponaria</name>
    <dbReference type="NCBI Taxonomy" id="3572"/>
    <lineage>
        <taxon>Eukaryota</taxon>
        <taxon>Viridiplantae</taxon>
        <taxon>Streptophyta</taxon>
        <taxon>Embryophyta</taxon>
        <taxon>Tracheophyta</taxon>
        <taxon>Spermatophyta</taxon>
        <taxon>Magnoliopsida</taxon>
        <taxon>eudicotyledons</taxon>
        <taxon>Gunneridae</taxon>
        <taxon>Pentapetalae</taxon>
        <taxon>Caryophyllales</taxon>
        <taxon>Caryophyllaceae</taxon>
        <taxon>Caryophylleae</taxon>
        <taxon>Saponaria</taxon>
    </lineage>
</organism>
<feature type="transmembrane region" description="Helical" evidence="6">
    <location>
        <begin position="41"/>
        <end position="63"/>
    </location>
</feature>
<dbReference type="AlphaFoldDB" id="A0AAW1I6F4"/>
<dbReference type="GO" id="GO:0016020">
    <property type="term" value="C:membrane"/>
    <property type="evidence" value="ECO:0007669"/>
    <property type="project" value="UniProtKB-SubCell"/>
</dbReference>
<name>A0AAW1I6F4_SAPOF</name>
<reference evidence="8" key="1">
    <citation type="submission" date="2024-03" db="EMBL/GenBank/DDBJ databases">
        <title>WGS assembly of Saponaria officinalis var. Norfolk2.</title>
        <authorList>
            <person name="Jenkins J."/>
            <person name="Shu S."/>
            <person name="Grimwood J."/>
            <person name="Barry K."/>
            <person name="Goodstein D."/>
            <person name="Schmutz J."/>
            <person name="Leebens-Mack J."/>
            <person name="Osbourn A."/>
        </authorList>
    </citation>
    <scope>NUCLEOTIDE SEQUENCE [LARGE SCALE GENOMIC DNA]</scope>
    <source>
        <strain evidence="8">JIC</strain>
    </source>
</reference>
<feature type="transmembrane region" description="Helical" evidence="6">
    <location>
        <begin position="302"/>
        <end position="320"/>
    </location>
</feature>
<proteinExistence type="inferred from homology"/>
<evidence type="ECO:0000256" key="2">
    <source>
        <dbReference type="ARBA" id="ARBA00007635"/>
    </source>
</evidence>
<keyword evidence="3 6" id="KW-0812">Transmembrane</keyword>
<keyword evidence="4 6" id="KW-1133">Transmembrane helix</keyword>
<evidence type="ECO:0000259" key="7">
    <source>
        <dbReference type="Pfam" id="PF00892"/>
    </source>
</evidence>
<keyword evidence="5 6" id="KW-0472">Membrane</keyword>
<evidence type="ECO:0000256" key="6">
    <source>
        <dbReference type="RuleBase" id="RU363077"/>
    </source>
</evidence>
<feature type="domain" description="EamA" evidence="7">
    <location>
        <begin position="183"/>
        <end position="320"/>
    </location>
</feature>
<dbReference type="PANTHER" id="PTHR31218">
    <property type="entry name" value="WAT1-RELATED PROTEIN"/>
    <property type="match status" value="1"/>
</dbReference>
<keyword evidence="9" id="KW-1185">Reference proteome</keyword>
<dbReference type="Proteomes" id="UP001443914">
    <property type="component" value="Unassembled WGS sequence"/>
</dbReference>
<evidence type="ECO:0000256" key="4">
    <source>
        <dbReference type="ARBA" id="ARBA00022989"/>
    </source>
</evidence>